<dbReference type="Proteomes" id="UP000002487">
    <property type="component" value="Chromosome"/>
</dbReference>
<accession>Q8TI68</accession>
<dbReference type="HOGENOM" id="CLU_2313762_0_0_2"/>
<evidence type="ECO:0000313" key="2">
    <source>
        <dbReference type="Proteomes" id="UP000002487"/>
    </source>
</evidence>
<reference evidence="1 2" key="1">
    <citation type="journal article" date="2002" name="Genome Res.">
        <title>The genome of Methanosarcina acetivorans reveals extensive metabolic and physiological diversity.</title>
        <authorList>
            <person name="Galagan J.E."/>
            <person name="Nusbaum C."/>
            <person name="Roy A."/>
            <person name="Endrizzi M.G."/>
            <person name="Macdonald P."/>
            <person name="FitzHugh W."/>
            <person name="Calvo S."/>
            <person name="Engels R."/>
            <person name="Smirnov S."/>
            <person name="Atnoor D."/>
            <person name="Brown A."/>
            <person name="Allen N."/>
            <person name="Naylor J."/>
            <person name="Stange-Thomann N."/>
            <person name="DeArellano K."/>
            <person name="Johnson R."/>
            <person name="Linton L."/>
            <person name="McEwan P."/>
            <person name="McKernan K."/>
            <person name="Talamas J."/>
            <person name="Tirrell A."/>
            <person name="Ye W."/>
            <person name="Zimmer A."/>
            <person name="Barber R.D."/>
            <person name="Cann I."/>
            <person name="Graham D.E."/>
            <person name="Grahame D.A."/>
            <person name="Guss A."/>
            <person name="Hedderich R."/>
            <person name="Ingram-Smith C."/>
            <person name="Kuettner C.H."/>
            <person name="Krzycki J.A."/>
            <person name="Leigh J.A."/>
            <person name="Li W."/>
            <person name="Liu J."/>
            <person name="Mukhopadhyay B."/>
            <person name="Reeve J.N."/>
            <person name="Smith K."/>
            <person name="Springer T.A."/>
            <person name="Umayam L.A."/>
            <person name="White O."/>
            <person name="White R.H."/>
            <person name="de Macario E.C."/>
            <person name="Ferry J.G."/>
            <person name="Jarrell K.F."/>
            <person name="Jing H."/>
            <person name="Macario A.J.L."/>
            <person name="Paulsen I."/>
            <person name="Pritchett M."/>
            <person name="Sowers K.R."/>
            <person name="Swanson R.V."/>
            <person name="Zinder S.H."/>
            <person name="Lander E."/>
            <person name="Metcalf W.W."/>
            <person name="Birren B."/>
        </authorList>
    </citation>
    <scope>NUCLEOTIDE SEQUENCE [LARGE SCALE GENOMIC DNA]</scope>
    <source>
        <strain evidence="2">ATCC 35395 / DSM 2834 / JCM 12185 / C2A</strain>
    </source>
</reference>
<evidence type="ECO:0000313" key="1">
    <source>
        <dbReference type="EMBL" id="AAM07632.1"/>
    </source>
</evidence>
<name>Q8TI68_METAC</name>
<sequence>MNYLEPIRKVDNGMLQRLREGYTIWVPFRLLIAQCKSYSKLQHFSDRFLVVESSGDLTDNDSISKSGKMPNMKNTARTKIRPLSKNASILVKIFDEGHT</sequence>
<protein>
    <submittedName>
        <fullName evidence="1">Uncharacterized protein</fullName>
    </submittedName>
</protein>
<dbReference type="InParanoid" id="Q8TI68"/>
<gene>
    <name evidence="1" type="ordered locus">MA_4288</name>
</gene>
<dbReference type="EnsemblBacteria" id="AAM07632">
    <property type="protein sequence ID" value="AAM07632"/>
    <property type="gene ID" value="MA_4288"/>
</dbReference>
<dbReference type="AlphaFoldDB" id="Q8TI68"/>
<organism evidence="1 2">
    <name type="scientific">Methanosarcina acetivorans (strain ATCC 35395 / DSM 2834 / JCM 12185 / C2A)</name>
    <dbReference type="NCBI Taxonomy" id="188937"/>
    <lineage>
        <taxon>Archaea</taxon>
        <taxon>Methanobacteriati</taxon>
        <taxon>Methanobacteriota</taxon>
        <taxon>Stenosarchaea group</taxon>
        <taxon>Methanomicrobia</taxon>
        <taxon>Methanosarcinales</taxon>
        <taxon>Methanosarcinaceae</taxon>
        <taxon>Methanosarcina</taxon>
    </lineage>
</organism>
<keyword evidence="2" id="KW-1185">Reference proteome</keyword>
<dbReference type="EMBL" id="AE010299">
    <property type="protein sequence ID" value="AAM07632.1"/>
    <property type="molecule type" value="Genomic_DNA"/>
</dbReference>
<dbReference type="KEGG" id="mac:MA_4288"/>
<proteinExistence type="predicted"/>